<dbReference type="CTD" id="8591068"/>
<feature type="region of interest" description="Disordered" evidence="2">
    <location>
        <begin position="168"/>
        <end position="225"/>
    </location>
</feature>
<keyword evidence="1" id="KW-0479">Metal-binding</keyword>
<dbReference type="SUPFAM" id="SSF50630">
    <property type="entry name" value="Acid proteases"/>
    <property type="match status" value="1"/>
</dbReference>
<dbReference type="OMA" id="ASERVCQ"/>
<dbReference type="HOGENOM" id="CLU_003116_0_0_1"/>
<feature type="compositionally biased region" description="Basic and acidic residues" evidence="2">
    <location>
        <begin position="10"/>
        <end position="22"/>
    </location>
</feature>
<dbReference type="RefSeq" id="XP_045097444.1">
    <property type="nucleotide sequence ID" value="XM_045237056.1"/>
</dbReference>
<evidence type="ECO:0000256" key="1">
    <source>
        <dbReference type="PROSITE-ProRule" id="PRU00047"/>
    </source>
</evidence>
<dbReference type="InParanoid" id="A8Y1A1"/>
<evidence type="ECO:0000313" key="5">
    <source>
        <dbReference type="Proteomes" id="UP000008549"/>
    </source>
</evidence>
<feature type="region of interest" description="Disordered" evidence="2">
    <location>
        <begin position="1"/>
        <end position="29"/>
    </location>
</feature>
<dbReference type="SMART" id="SM00343">
    <property type="entry name" value="ZnF_C2HC"/>
    <property type="match status" value="1"/>
</dbReference>
<dbReference type="eggNOG" id="ENOG502SY8C">
    <property type="taxonomic scope" value="Eukaryota"/>
</dbReference>
<feature type="compositionally biased region" description="Basic and acidic residues" evidence="2">
    <location>
        <begin position="168"/>
        <end position="192"/>
    </location>
</feature>
<dbReference type="Pfam" id="PF00098">
    <property type="entry name" value="zf-CCHC"/>
    <property type="match status" value="1"/>
</dbReference>
<dbReference type="EMBL" id="HE601317">
    <property type="protein sequence ID" value="CAP38670.2"/>
    <property type="molecule type" value="Genomic_DNA"/>
</dbReference>
<dbReference type="GO" id="GO:0005737">
    <property type="term" value="C:cytoplasm"/>
    <property type="evidence" value="ECO:0007669"/>
    <property type="project" value="UniProtKB-ARBA"/>
</dbReference>
<evidence type="ECO:0000313" key="4">
    <source>
        <dbReference type="EMBL" id="CAP38670.2"/>
    </source>
</evidence>
<proteinExistence type="predicted"/>
<reference evidence="4 5" key="2">
    <citation type="journal article" date="2011" name="PLoS Genet.">
        <title>Caenorhabditis briggsae recombinant inbred line genotypes reveal inter-strain incompatibility and the evolution of recombination.</title>
        <authorList>
            <person name="Ross J.A."/>
            <person name="Koboldt D.C."/>
            <person name="Staisch J.E."/>
            <person name="Chamberlin H.M."/>
            <person name="Gupta B.P."/>
            <person name="Miller R.D."/>
            <person name="Baird S.E."/>
            <person name="Haag E.S."/>
        </authorList>
    </citation>
    <scope>NUCLEOTIDE SEQUENCE [LARGE SCALE GENOMIC DNA]</scope>
    <source>
        <strain evidence="4 5">AF16</strain>
    </source>
</reference>
<keyword evidence="1" id="KW-0862">Zinc</keyword>
<dbReference type="InterPro" id="IPR036875">
    <property type="entry name" value="Znf_CCHC_sf"/>
</dbReference>
<dbReference type="InterPro" id="IPR021109">
    <property type="entry name" value="Peptidase_aspartic_dom_sf"/>
</dbReference>
<keyword evidence="5" id="KW-1185">Reference proteome</keyword>
<dbReference type="CDD" id="cd00303">
    <property type="entry name" value="retropepsin_like"/>
    <property type="match status" value="1"/>
</dbReference>
<dbReference type="GO" id="GO:0008270">
    <property type="term" value="F:zinc ion binding"/>
    <property type="evidence" value="ECO:0007669"/>
    <property type="project" value="UniProtKB-KW"/>
</dbReference>
<gene>
    <name evidence="4" type="ORF">CBG21985</name>
    <name evidence="4" type="ORF">CBG_21985</name>
</gene>
<dbReference type="AlphaFoldDB" id="A8Y1A1"/>
<reference evidence="4 5" key="1">
    <citation type="journal article" date="2003" name="PLoS Biol.">
        <title>The genome sequence of Caenorhabditis briggsae: a platform for comparative genomics.</title>
        <authorList>
            <person name="Stein L.D."/>
            <person name="Bao Z."/>
            <person name="Blasiar D."/>
            <person name="Blumenthal T."/>
            <person name="Brent M.R."/>
            <person name="Chen N."/>
            <person name="Chinwalla A."/>
            <person name="Clarke L."/>
            <person name="Clee C."/>
            <person name="Coghlan A."/>
            <person name="Coulson A."/>
            <person name="D'Eustachio P."/>
            <person name="Fitch D.H."/>
            <person name="Fulton L.A."/>
            <person name="Fulton R.E."/>
            <person name="Griffiths-Jones S."/>
            <person name="Harris T.W."/>
            <person name="Hillier L.W."/>
            <person name="Kamath R."/>
            <person name="Kuwabara P.E."/>
            <person name="Mardis E.R."/>
            <person name="Marra M.A."/>
            <person name="Miner T.L."/>
            <person name="Minx P."/>
            <person name="Mullikin J.C."/>
            <person name="Plumb R.W."/>
            <person name="Rogers J."/>
            <person name="Schein J.E."/>
            <person name="Sohrmann M."/>
            <person name="Spieth J."/>
            <person name="Stajich J.E."/>
            <person name="Wei C."/>
            <person name="Willey D."/>
            <person name="Wilson R.K."/>
            <person name="Durbin R."/>
            <person name="Waterston R.H."/>
        </authorList>
    </citation>
    <scope>NUCLEOTIDE SEQUENCE [LARGE SCALE GENOMIC DNA]</scope>
    <source>
        <strain evidence="4 5">AF16</strain>
    </source>
</reference>
<dbReference type="InterPro" id="IPR001878">
    <property type="entry name" value="Znf_CCHC"/>
</dbReference>
<dbReference type="Gene3D" id="4.10.60.10">
    <property type="entry name" value="Zinc finger, CCHC-type"/>
    <property type="match status" value="1"/>
</dbReference>
<organism evidence="4 5">
    <name type="scientific">Caenorhabditis briggsae</name>
    <dbReference type="NCBI Taxonomy" id="6238"/>
    <lineage>
        <taxon>Eukaryota</taxon>
        <taxon>Metazoa</taxon>
        <taxon>Ecdysozoa</taxon>
        <taxon>Nematoda</taxon>
        <taxon>Chromadorea</taxon>
        <taxon>Rhabditida</taxon>
        <taxon>Rhabditina</taxon>
        <taxon>Rhabditomorpha</taxon>
        <taxon>Rhabditoidea</taxon>
        <taxon>Rhabditidae</taxon>
        <taxon>Peloderinae</taxon>
        <taxon>Caenorhabditis</taxon>
    </lineage>
</organism>
<dbReference type="GeneID" id="8591068"/>
<keyword evidence="1" id="KW-0863">Zinc-finger</keyword>
<accession>A8Y1A1</accession>
<dbReference type="KEGG" id="cbr:CBG_21985"/>
<protein>
    <submittedName>
        <fullName evidence="4">Protein CBG21985</fullName>
    </submittedName>
</protein>
<dbReference type="SUPFAM" id="SSF57756">
    <property type="entry name" value="Retrovirus zinc finger-like domains"/>
    <property type="match status" value="1"/>
</dbReference>
<feature type="compositionally biased region" description="Basic and acidic residues" evidence="2">
    <location>
        <begin position="209"/>
        <end position="225"/>
    </location>
</feature>
<sequence length="1038" mass="119447">MTSIGSKSRSNKDKSVDSEKSAVRTATMESWTEAMQNQVTLSDLSKVTLISSEPVRQSWRVCVSSWACTANVQETERCDREASERVCQQIDKALQRAGQWKVGARCDAHNARKRDGWRKDKEELEEELSKSKRENDEVAKKLEEAWKATEKAEETIEKLERALLKERKTSEKWKSAEGKKKEIQSRNKEKIQVHSRRSSSRSSNGSSVDWRDKRKERKTGESFSKKCDLKNDEVKNWEVRSSVGDFPEGSVRVSERRKCERDSERCSRVSRNSSRIMVECLGRMLRASALPEPEKFDGKGDVKEFKRSFLWKYKAVTEKDADMVAILEDKFLKDAARTLFKTLPNRFDRSIESLFKEFEEKLRRRQGDREAEALNEFEELKRKPKQPMWEFLMSVEKWSKRAFPHLEEETLSQLRVTKLMRALREDPTMQKLMTMKRYEVAKKDQYEFLKDIVLQQENEDRRRQGLGKSDRHEKKGNSWKNEKNKEAKQGDTETEKNGSEDSSHGNRSESESQRRAAIKCYKCQGMGHIARDCDAKVIHHVETDETGSGVGAKMREQVELLGQKRIMVIDSGAEVSVMSTKVWDALKKGCVNWRQRVEVLTKPVFALRNASGKKMPVKEQLKIPIMVRGNKTKVWFQLVGDNAEILLLGMNAFESIGVELAWKPKQEERVKKVGKCPKAKWERNAERGKCETSSATVNHIMTEGNVVENNHFCRKLMEEGCGCKKGKCTVQEGDNFCSSVQQLGVVLSAKGKGVDLEKWNLLKYSKEFQAQVTTVEKEEALQKFAKKCPQVAEAIRKEGTNGEWEEAAMKIRVALKSEMKPKKTIIKEPAVIVSPRLKISGRRNILEVRNSHGSDFMEKYDWKNVKSVIWLWRVTKDKKVNQRIYEMIEKLDKEGPEVTMMPCKLECDMKEVDEVTDEWRKKLKTLNNVKLIDPKKEVGKRKMPLIGASSDAYESKESLVRYLEQAVEDNPCVKRLKAMSEEKVEPQSKQTKFLGISRFSISQSSREAHVGFAKGWRRAVGASEALFVHDFSDNVSSG</sequence>
<dbReference type="GO" id="GO:0019899">
    <property type="term" value="F:enzyme binding"/>
    <property type="evidence" value="ECO:0007669"/>
    <property type="project" value="UniProtKB-ARBA"/>
</dbReference>
<evidence type="ECO:0000256" key="2">
    <source>
        <dbReference type="SAM" id="MobiDB-lite"/>
    </source>
</evidence>
<dbReference type="Gene3D" id="2.40.70.10">
    <property type="entry name" value="Acid Proteases"/>
    <property type="match status" value="1"/>
</dbReference>
<feature type="region of interest" description="Disordered" evidence="2">
    <location>
        <begin position="111"/>
        <end position="139"/>
    </location>
</feature>
<feature type="domain" description="CCHC-type" evidence="3">
    <location>
        <begin position="519"/>
        <end position="533"/>
    </location>
</feature>
<feature type="region of interest" description="Disordered" evidence="2">
    <location>
        <begin position="459"/>
        <end position="513"/>
    </location>
</feature>
<dbReference type="GO" id="GO:0003676">
    <property type="term" value="F:nucleic acid binding"/>
    <property type="evidence" value="ECO:0007669"/>
    <property type="project" value="InterPro"/>
</dbReference>
<dbReference type="Proteomes" id="UP000008549">
    <property type="component" value="Unassembled WGS sequence"/>
</dbReference>
<name>A8Y1A1_CAEBR</name>
<evidence type="ECO:0000259" key="3">
    <source>
        <dbReference type="PROSITE" id="PS50158"/>
    </source>
</evidence>
<dbReference type="PROSITE" id="PS50158">
    <property type="entry name" value="ZF_CCHC"/>
    <property type="match status" value="1"/>
</dbReference>